<accession>A0A1C6XA24</accession>
<gene>
    <name evidence="2" type="ORF">PCHAJ_000114900</name>
</gene>
<dbReference type="InterPro" id="IPR006486">
    <property type="entry name" value="PYST_A"/>
</dbReference>
<sequence length="323" mass="37090">MFFLLILLIYVSNKVFANEYIIVNDIPRNTVRRRNPSNNDSLRRTTLLNATLAKESADNIENRPILANNRLNERHEQPASIICTNPEEIRKTTEIINDAVSILRYHATNEDNYKLQHKYDKDALIYSKKHGNTNIEKLNLIIRNPNKYNGIVNKLWNPYGPNDSNDSFISGKVARIYSPNLLMIEQQIISPTQQNLDPAHQTHECVYSLASKIDESEDTTVIVLASANMNEINCSDKKTYKNKGLERKALSNISNSSESDIKEKPKKTFNLSGFFIKKEQNYINITYVNAMDDSKSSQRYYIKKAKASNIAFYLRLAEIFAKS</sequence>
<reference evidence="2 3" key="1">
    <citation type="submission" date="2016-08" db="EMBL/GenBank/DDBJ databases">
        <authorList>
            <consortium name="Pathogen Informatics"/>
        </authorList>
    </citation>
    <scope>NUCLEOTIDE SEQUENCE [LARGE SCALE GENOMIC DNA]</scope>
    <source>
        <strain evidence="2 3">AJ</strain>
    </source>
</reference>
<feature type="chain" id="PRO_5008750389" evidence="1">
    <location>
        <begin position="18"/>
        <end position="323"/>
    </location>
</feature>
<feature type="signal peptide" evidence="1">
    <location>
        <begin position="1"/>
        <end position="17"/>
    </location>
</feature>
<protein>
    <submittedName>
        <fullName evidence="2">Fam-a protein</fullName>
    </submittedName>
</protein>
<evidence type="ECO:0000313" key="3">
    <source>
        <dbReference type="Proteomes" id="UP000507163"/>
    </source>
</evidence>
<evidence type="ECO:0000313" key="2">
    <source>
        <dbReference type="EMBL" id="SCM00047.1"/>
    </source>
</evidence>
<dbReference type="SUPFAM" id="SSF55961">
    <property type="entry name" value="Bet v1-like"/>
    <property type="match status" value="1"/>
</dbReference>
<organism evidence="2 3">
    <name type="scientific">Plasmodium chabaudi chabaudi</name>
    <dbReference type="NCBI Taxonomy" id="31271"/>
    <lineage>
        <taxon>Eukaryota</taxon>
        <taxon>Sar</taxon>
        <taxon>Alveolata</taxon>
        <taxon>Apicomplexa</taxon>
        <taxon>Aconoidasida</taxon>
        <taxon>Haemosporida</taxon>
        <taxon>Plasmodiidae</taxon>
        <taxon>Plasmodium</taxon>
        <taxon>Plasmodium (Vinckeia)</taxon>
    </lineage>
</organism>
<evidence type="ECO:0000256" key="1">
    <source>
        <dbReference type="SAM" id="SignalP"/>
    </source>
</evidence>
<dbReference type="NCBIfam" id="TIGR01599">
    <property type="entry name" value="PYST-A"/>
    <property type="match status" value="1"/>
</dbReference>
<dbReference type="EMBL" id="LT608173">
    <property type="protein sequence ID" value="SCM00047.1"/>
    <property type="molecule type" value="Genomic_DNA"/>
</dbReference>
<keyword evidence="1" id="KW-0732">Signal</keyword>
<dbReference type="Proteomes" id="UP000507163">
    <property type="component" value="Chromosome 7"/>
</dbReference>
<name>A0A1C6XA24_PLACU</name>
<dbReference type="AlphaFoldDB" id="A0A1C6XA24"/>
<proteinExistence type="predicted"/>